<evidence type="ECO:0000259" key="7">
    <source>
        <dbReference type="PROSITE" id="PS51898"/>
    </source>
</evidence>
<dbReference type="Pfam" id="PF26003">
    <property type="entry name" value="Integrase_N_phage"/>
    <property type="match status" value="1"/>
</dbReference>
<feature type="region of interest" description="Disordered" evidence="6">
    <location>
        <begin position="371"/>
        <end position="395"/>
    </location>
</feature>
<dbReference type="InterPro" id="IPR058717">
    <property type="entry name" value="Phage_L5_Integrase_N"/>
</dbReference>
<gene>
    <name evidence="9" type="ORF">AWW66_31455</name>
</gene>
<organism evidence="9 10">
    <name type="scientific">Micromonospora rosaria</name>
    <dbReference type="NCBI Taxonomy" id="47874"/>
    <lineage>
        <taxon>Bacteria</taxon>
        <taxon>Bacillati</taxon>
        <taxon>Actinomycetota</taxon>
        <taxon>Actinomycetes</taxon>
        <taxon>Micromonosporales</taxon>
        <taxon>Micromonosporaceae</taxon>
        <taxon>Micromonospora</taxon>
    </lineage>
</organism>
<evidence type="ECO:0000313" key="9">
    <source>
        <dbReference type="EMBL" id="KXK58153.1"/>
    </source>
</evidence>
<feature type="compositionally biased region" description="Basic residues" evidence="6">
    <location>
        <begin position="371"/>
        <end position="382"/>
    </location>
</feature>
<dbReference type="PROSITE" id="PS51898">
    <property type="entry name" value="TYR_RECOMBINASE"/>
    <property type="match status" value="1"/>
</dbReference>
<accession>A0A136PID4</accession>
<evidence type="ECO:0000256" key="1">
    <source>
        <dbReference type="ARBA" id="ARBA00008857"/>
    </source>
</evidence>
<dbReference type="InterPro" id="IPR044068">
    <property type="entry name" value="CB"/>
</dbReference>
<dbReference type="RefSeq" id="WP_067374269.1">
    <property type="nucleotide sequence ID" value="NZ_JBIUBN010000005.1"/>
</dbReference>
<dbReference type="GO" id="GO:0006310">
    <property type="term" value="P:DNA recombination"/>
    <property type="evidence" value="ECO:0007669"/>
    <property type="project" value="UniProtKB-KW"/>
</dbReference>
<dbReference type="Pfam" id="PF00589">
    <property type="entry name" value="Phage_integrase"/>
    <property type="match status" value="1"/>
</dbReference>
<dbReference type="SUPFAM" id="SSF56349">
    <property type="entry name" value="DNA breaking-rejoining enzymes"/>
    <property type="match status" value="1"/>
</dbReference>
<keyword evidence="4" id="KW-0233">DNA recombination</keyword>
<dbReference type="PANTHER" id="PTHR30349:SF64">
    <property type="entry name" value="PROPHAGE INTEGRASE INTD-RELATED"/>
    <property type="match status" value="1"/>
</dbReference>
<protein>
    <submittedName>
        <fullName evidence="9">Integrase</fullName>
    </submittedName>
</protein>
<feature type="domain" description="Tyr recombinase" evidence="7">
    <location>
        <begin position="172"/>
        <end position="363"/>
    </location>
</feature>
<sequence>MANREGHRRFGNIRKRESGRYQARYPGPDGRMRSAPQTFARKAEAEKYLSLVEAQMMRGEWIDPERGKIRLRDYAERWIAERPNLRPRTVHLYRWTLGRHITPHLGDMPLNRIDTPMVREWRALLLAEGVSVTMAAKAYRLLRAVLMTAVKEDELIRVNPCRVVGADQEKPAERPVLTVPQIFALAERMPARFRALILVTTFGCLRWGEAVALQRCDVDLSAGTVRVRQAFVEHRGTGLILGPPKSRAGARTVALPKAALPVLKQHMGSYVGEAPEAFVFTGESGRNLWRGNFNKLVKWPEAVAAVGVPGLHFHDLRHTGNTLASRAPGASLRDIMARMGHDSPRAALIYQHANREADQGIADAIDKAVKAARRKPSKRKVKRVAEGDGPAAEAS</sequence>
<proteinExistence type="inferred from homology"/>
<feature type="domain" description="Core-binding (CB)" evidence="8">
    <location>
        <begin position="69"/>
        <end position="150"/>
    </location>
</feature>
<dbReference type="InterPro" id="IPR013762">
    <property type="entry name" value="Integrase-like_cat_sf"/>
</dbReference>
<dbReference type="Pfam" id="PF14659">
    <property type="entry name" value="Phage_int_SAM_3"/>
    <property type="match status" value="1"/>
</dbReference>
<dbReference type="Gene3D" id="1.10.443.10">
    <property type="entry name" value="Intergrase catalytic core"/>
    <property type="match status" value="1"/>
</dbReference>
<keyword evidence="10" id="KW-1185">Reference proteome</keyword>
<dbReference type="Proteomes" id="UP000070620">
    <property type="component" value="Unassembled WGS sequence"/>
</dbReference>
<dbReference type="InterPro" id="IPR002104">
    <property type="entry name" value="Integrase_catalytic"/>
</dbReference>
<feature type="compositionally biased region" description="Basic residues" evidence="6">
    <location>
        <begin position="1"/>
        <end position="13"/>
    </location>
</feature>
<evidence type="ECO:0000256" key="5">
    <source>
        <dbReference type="PROSITE-ProRule" id="PRU01248"/>
    </source>
</evidence>
<evidence type="ECO:0000256" key="3">
    <source>
        <dbReference type="ARBA" id="ARBA00023125"/>
    </source>
</evidence>
<dbReference type="OrthoDB" id="1822491at2"/>
<dbReference type="InterPro" id="IPR004107">
    <property type="entry name" value="Integrase_SAM-like_N"/>
</dbReference>
<evidence type="ECO:0000256" key="6">
    <source>
        <dbReference type="SAM" id="MobiDB-lite"/>
    </source>
</evidence>
<feature type="region of interest" description="Disordered" evidence="6">
    <location>
        <begin position="1"/>
        <end position="35"/>
    </location>
</feature>
<dbReference type="Gene3D" id="1.10.150.130">
    <property type="match status" value="1"/>
</dbReference>
<evidence type="ECO:0000256" key="4">
    <source>
        <dbReference type="ARBA" id="ARBA00023172"/>
    </source>
</evidence>
<comment type="caution">
    <text evidence="9">The sequence shown here is derived from an EMBL/GenBank/DDBJ whole genome shotgun (WGS) entry which is preliminary data.</text>
</comment>
<comment type="similarity">
    <text evidence="1">Belongs to the 'phage' integrase family.</text>
</comment>
<evidence type="ECO:0000256" key="2">
    <source>
        <dbReference type="ARBA" id="ARBA00022908"/>
    </source>
</evidence>
<keyword evidence="3 5" id="KW-0238">DNA-binding</keyword>
<dbReference type="CDD" id="cd01189">
    <property type="entry name" value="INT_ICEBs1_C_like"/>
    <property type="match status" value="1"/>
</dbReference>
<reference evidence="9 10" key="1">
    <citation type="submission" date="2016-01" db="EMBL/GenBank/DDBJ databases">
        <title>Whole genome sequence and analysis of Micromonospora rosaria DSM 803, which can produce antibacterial substance rosamicin.</title>
        <authorList>
            <person name="Yang H."/>
            <person name="He X."/>
            <person name="Zhu D."/>
        </authorList>
    </citation>
    <scope>NUCLEOTIDE SEQUENCE [LARGE SCALE GENOMIC DNA]</scope>
    <source>
        <strain evidence="9 10">DSM 803</strain>
    </source>
</reference>
<evidence type="ECO:0000259" key="8">
    <source>
        <dbReference type="PROSITE" id="PS51900"/>
    </source>
</evidence>
<name>A0A136PID4_9ACTN</name>
<dbReference type="EMBL" id="LRQV01000246">
    <property type="protein sequence ID" value="KXK58153.1"/>
    <property type="molecule type" value="Genomic_DNA"/>
</dbReference>
<dbReference type="AlphaFoldDB" id="A0A136PID4"/>
<dbReference type="InterPro" id="IPR011010">
    <property type="entry name" value="DNA_brk_join_enz"/>
</dbReference>
<dbReference type="InterPro" id="IPR050090">
    <property type="entry name" value="Tyrosine_recombinase_XerCD"/>
</dbReference>
<dbReference type="GO" id="GO:0015074">
    <property type="term" value="P:DNA integration"/>
    <property type="evidence" value="ECO:0007669"/>
    <property type="project" value="UniProtKB-KW"/>
</dbReference>
<dbReference type="GO" id="GO:0003677">
    <property type="term" value="F:DNA binding"/>
    <property type="evidence" value="ECO:0007669"/>
    <property type="project" value="UniProtKB-UniRule"/>
</dbReference>
<keyword evidence="2" id="KW-0229">DNA integration</keyword>
<dbReference type="PROSITE" id="PS51900">
    <property type="entry name" value="CB"/>
    <property type="match status" value="1"/>
</dbReference>
<dbReference type="InterPro" id="IPR010998">
    <property type="entry name" value="Integrase_recombinase_N"/>
</dbReference>
<dbReference type="PANTHER" id="PTHR30349">
    <property type="entry name" value="PHAGE INTEGRASE-RELATED"/>
    <property type="match status" value="1"/>
</dbReference>
<evidence type="ECO:0000313" key="10">
    <source>
        <dbReference type="Proteomes" id="UP000070620"/>
    </source>
</evidence>